<evidence type="ECO:0000256" key="5">
    <source>
        <dbReference type="ARBA" id="ARBA00023236"/>
    </source>
</evidence>
<dbReference type="AlphaFoldDB" id="A0A9X2TC58"/>
<dbReference type="EMBL" id="JANUAU010000006">
    <property type="protein sequence ID" value="MCS3678030.1"/>
    <property type="molecule type" value="Genomic_DNA"/>
</dbReference>
<dbReference type="GO" id="GO:0005829">
    <property type="term" value="C:cytosol"/>
    <property type="evidence" value="ECO:0007669"/>
    <property type="project" value="TreeGrafter"/>
</dbReference>
<dbReference type="Pfam" id="PF00817">
    <property type="entry name" value="IMS"/>
    <property type="match status" value="1"/>
</dbReference>
<reference evidence="7" key="1">
    <citation type="submission" date="2022-08" db="EMBL/GenBank/DDBJ databases">
        <title>Genomic Encyclopedia of Type Strains, Phase V (KMG-V): Genome sequencing to study the core and pangenomes of soil and plant-associated prokaryotes.</title>
        <authorList>
            <person name="Whitman W."/>
        </authorList>
    </citation>
    <scope>NUCLEOTIDE SEQUENCE</scope>
    <source>
        <strain evidence="7">0</strain>
    </source>
</reference>
<keyword evidence="2" id="KW-0227">DNA damage</keyword>
<name>A0A9X2TC58_9BACT</name>
<dbReference type="PANTHER" id="PTHR11076:SF34">
    <property type="entry name" value="PROTEIN UMUC"/>
    <property type="match status" value="1"/>
</dbReference>
<dbReference type="Pfam" id="PF13438">
    <property type="entry name" value="DUF4113"/>
    <property type="match status" value="1"/>
</dbReference>
<organism evidence="7 8">
    <name type="scientific">Salinibacter ruber</name>
    <dbReference type="NCBI Taxonomy" id="146919"/>
    <lineage>
        <taxon>Bacteria</taxon>
        <taxon>Pseudomonadati</taxon>
        <taxon>Rhodothermota</taxon>
        <taxon>Rhodothermia</taxon>
        <taxon>Rhodothermales</taxon>
        <taxon>Salinibacteraceae</taxon>
        <taxon>Salinibacter</taxon>
    </lineage>
</organism>
<dbReference type="InterPro" id="IPR050116">
    <property type="entry name" value="DNA_polymerase-Y"/>
</dbReference>
<dbReference type="Gene3D" id="3.30.1490.100">
    <property type="entry name" value="DNA polymerase, Y-family, little finger domain"/>
    <property type="match status" value="1"/>
</dbReference>
<dbReference type="GO" id="GO:0042276">
    <property type="term" value="P:error-prone translesion synthesis"/>
    <property type="evidence" value="ECO:0007669"/>
    <property type="project" value="TreeGrafter"/>
</dbReference>
<dbReference type="Gene3D" id="1.10.150.20">
    <property type="entry name" value="5' to 3' exonuclease, C-terminal subdomain"/>
    <property type="match status" value="1"/>
</dbReference>
<keyword evidence="4" id="KW-0234">DNA repair</keyword>
<dbReference type="RefSeq" id="WP_259060834.1">
    <property type="nucleotide sequence ID" value="NZ_JANTYY010000003.1"/>
</dbReference>
<dbReference type="GO" id="GO:0009432">
    <property type="term" value="P:SOS response"/>
    <property type="evidence" value="ECO:0007669"/>
    <property type="project" value="UniProtKB-KW"/>
</dbReference>
<proteinExistence type="inferred from homology"/>
<keyword evidence="5" id="KW-0742">SOS response</keyword>
<evidence type="ECO:0000256" key="2">
    <source>
        <dbReference type="ARBA" id="ARBA00022763"/>
    </source>
</evidence>
<dbReference type="Pfam" id="PF11799">
    <property type="entry name" value="IMS_C"/>
    <property type="match status" value="1"/>
</dbReference>
<evidence type="ECO:0000259" key="6">
    <source>
        <dbReference type="PROSITE" id="PS50173"/>
    </source>
</evidence>
<dbReference type="InterPro" id="IPR043128">
    <property type="entry name" value="Rev_trsase/Diguanyl_cyclase"/>
</dbReference>
<gene>
    <name evidence="7" type="ORF">GGP71_001960</name>
</gene>
<evidence type="ECO:0000256" key="3">
    <source>
        <dbReference type="ARBA" id="ARBA00023199"/>
    </source>
</evidence>
<evidence type="ECO:0000313" key="7">
    <source>
        <dbReference type="EMBL" id="MCS3678030.1"/>
    </source>
</evidence>
<dbReference type="GO" id="GO:0006281">
    <property type="term" value="P:DNA repair"/>
    <property type="evidence" value="ECO:0007669"/>
    <property type="project" value="UniProtKB-KW"/>
</dbReference>
<keyword evidence="3" id="KW-0741">SOS mutagenesis</keyword>
<evidence type="ECO:0000256" key="4">
    <source>
        <dbReference type="ARBA" id="ARBA00023204"/>
    </source>
</evidence>
<comment type="caution">
    <text evidence="7">The sequence shown here is derived from an EMBL/GenBank/DDBJ whole genome shotgun (WGS) entry which is preliminary data.</text>
</comment>
<dbReference type="GO" id="GO:0003684">
    <property type="term" value="F:damaged DNA binding"/>
    <property type="evidence" value="ECO:0007669"/>
    <property type="project" value="InterPro"/>
</dbReference>
<dbReference type="CDD" id="cd01700">
    <property type="entry name" value="PolY_Pol_V_umuC"/>
    <property type="match status" value="1"/>
</dbReference>
<evidence type="ECO:0000313" key="8">
    <source>
        <dbReference type="Proteomes" id="UP001155027"/>
    </source>
</evidence>
<feature type="domain" description="UmuC" evidence="6">
    <location>
        <begin position="5"/>
        <end position="192"/>
    </location>
</feature>
<dbReference type="InterPro" id="IPR001126">
    <property type="entry name" value="UmuC"/>
</dbReference>
<dbReference type="InterPro" id="IPR025188">
    <property type="entry name" value="DUF4113"/>
</dbReference>
<dbReference type="InterPro" id="IPR036775">
    <property type="entry name" value="DNA_pol_Y-fam_lit_finger_sf"/>
</dbReference>
<dbReference type="PANTHER" id="PTHR11076">
    <property type="entry name" value="DNA REPAIR POLYMERASE UMUC / TRANSFERASE FAMILY MEMBER"/>
    <property type="match status" value="1"/>
</dbReference>
<dbReference type="Gene3D" id="3.30.70.270">
    <property type="match status" value="1"/>
</dbReference>
<dbReference type="Gene3D" id="3.40.1170.60">
    <property type="match status" value="1"/>
</dbReference>
<dbReference type="GO" id="GO:0003887">
    <property type="term" value="F:DNA-directed DNA polymerase activity"/>
    <property type="evidence" value="ECO:0007669"/>
    <property type="project" value="TreeGrafter"/>
</dbReference>
<protein>
    <submittedName>
        <fullName evidence="7">DNA polymerase V</fullName>
    </submittedName>
</protein>
<dbReference type="Proteomes" id="UP001155027">
    <property type="component" value="Unassembled WGS sequence"/>
</dbReference>
<accession>A0A9X2TC58</accession>
<sequence>MDSVIALIDCQAFYVSCERVFDPALRGRPTVVLSNNDGCIIARSAAVKAAGVPMGAPVFKWRDELEAMDAAVLSSNYALYADLSRRVTAVLETMCIDLERYSIDECFVTLPALDRDALRALGERIRRRVRDWVGIPVRVAIGPTKSLAKIADEKAKADKRAGDGTGVYVCPPEPDLDVLLYRTDVGDVWGIGPSYEETLREHGVTTAAEFRALPDPWIRSTMTVVGLRLARELRGQRCLDLDLVGPDRKSLVRSRSFGAPVEAKAELRQALAKHAQRAAEKLREEDLVARGISAFITTKTHGPPPHYADEAQATLDEHTAAAPPFVRSSRRLLDAIYRAGPAYRKAGVMLYAIRPRRPHQGSLFGRPVQDDEALMQAVDRINGTMGRGTIGVAAAGLPGDRDWTMTRDNTSQHYTTRWDELPVARA</sequence>
<dbReference type="PROSITE" id="PS50173">
    <property type="entry name" value="UMUC"/>
    <property type="match status" value="1"/>
</dbReference>
<comment type="similarity">
    <text evidence="1">Belongs to the DNA polymerase type-Y family.</text>
</comment>
<dbReference type="SUPFAM" id="SSF56672">
    <property type="entry name" value="DNA/RNA polymerases"/>
    <property type="match status" value="1"/>
</dbReference>
<dbReference type="InterPro" id="IPR043502">
    <property type="entry name" value="DNA/RNA_pol_sf"/>
</dbReference>
<dbReference type="InterPro" id="IPR017961">
    <property type="entry name" value="DNA_pol_Y-fam_little_finger"/>
</dbReference>
<evidence type="ECO:0000256" key="1">
    <source>
        <dbReference type="ARBA" id="ARBA00010945"/>
    </source>
</evidence>